<reference evidence="9" key="1">
    <citation type="journal article" date="2013" name="Stand. Genomic Sci.">
        <title>Complete genome sequence of the halophilic bacterium Spirochaeta africana type strain (Z-7692(T)) from the alkaline Lake Magadi in the East African Rift.</title>
        <authorList>
            <person name="Liolos K."/>
            <person name="Abt B."/>
            <person name="Scheuner C."/>
            <person name="Teshima H."/>
            <person name="Held B."/>
            <person name="Lapidus A."/>
            <person name="Nolan M."/>
            <person name="Lucas S."/>
            <person name="Deshpande S."/>
            <person name="Cheng J.F."/>
            <person name="Tapia R."/>
            <person name="Goodwin L.A."/>
            <person name="Pitluck S."/>
            <person name="Pagani I."/>
            <person name="Ivanova N."/>
            <person name="Mavromatis K."/>
            <person name="Mikhailova N."/>
            <person name="Huntemann M."/>
            <person name="Pati A."/>
            <person name="Chen A."/>
            <person name="Palaniappan K."/>
            <person name="Land M."/>
            <person name="Rohde M."/>
            <person name="Tindall B.J."/>
            <person name="Detter J.C."/>
            <person name="Goker M."/>
            <person name="Bristow J."/>
            <person name="Eisen J.A."/>
            <person name="Markowitz V."/>
            <person name="Hugenholtz P."/>
            <person name="Woyke T."/>
            <person name="Klenk H.P."/>
            <person name="Kyrpides N.C."/>
        </authorList>
    </citation>
    <scope>NUCLEOTIDE SEQUENCE</scope>
    <source>
        <strain evidence="9">ATCC 700263 / DSM 8902 / Z-7692</strain>
    </source>
</reference>
<dbReference type="HOGENOM" id="CLU_055432_2_0_12"/>
<comment type="similarity">
    <text evidence="2 7">Belongs to the methyltransferase superfamily. L-isoaspartyl/D-aspartyl protein methyltransferase family.</text>
</comment>
<dbReference type="FunFam" id="3.40.50.150:FF:000010">
    <property type="entry name" value="Protein-L-isoaspartate O-methyltransferase"/>
    <property type="match status" value="1"/>
</dbReference>
<organism evidence="8 9">
    <name type="scientific">Spirochaeta africana (strain ATCC 700263 / DSM 8902 / Z-7692)</name>
    <dbReference type="NCBI Taxonomy" id="889378"/>
    <lineage>
        <taxon>Bacteria</taxon>
        <taxon>Pseudomonadati</taxon>
        <taxon>Spirochaetota</taxon>
        <taxon>Spirochaetia</taxon>
        <taxon>Spirochaetales</taxon>
        <taxon>Spirochaetaceae</taxon>
        <taxon>Spirochaeta</taxon>
    </lineage>
</organism>
<protein>
    <recommendedName>
        <fullName evidence="7">Protein-L-isoaspartate O-methyltransferase</fullName>
        <ecNumber evidence="7">2.1.1.77</ecNumber>
    </recommendedName>
    <alternativeName>
        <fullName evidence="7">L-isoaspartyl protein carboxyl methyltransferase</fullName>
    </alternativeName>
    <alternativeName>
        <fullName evidence="7">Protein L-isoaspartyl methyltransferase</fullName>
    </alternativeName>
    <alternativeName>
        <fullName evidence="7">Protein-beta-aspartate methyltransferase</fullName>
        <shortName evidence="7">PIMT</shortName>
    </alternativeName>
</protein>
<dbReference type="HAMAP" id="MF_00090">
    <property type="entry name" value="PIMT"/>
    <property type="match status" value="1"/>
</dbReference>
<dbReference type="PATRIC" id="fig|889378.3.peg.1818"/>
<dbReference type="InterPro" id="IPR000682">
    <property type="entry name" value="PCMT"/>
</dbReference>
<comment type="subcellular location">
    <subcellularLocation>
        <location evidence="1 7">Cytoplasm</location>
    </subcellularLocation>
</comment>
<dbReference type="GO" id="GO:0005737">
    <property type="term" value="C:cytoplasm"/>
    <property type="evidence" value="ECO:0007669"/>
    <property type="project" value="UniProtKB-SubCell"/>
</dbReference>
<dbReference type="EC" id="2.1.1.77" evidence="7"/>
<sequence length="216" mass="23769">MQQLPRRHQDRTRLLQELQQDGIRDHRVLEAMAAIPRELFIEPGLADQAYANRPLSIGYGQTISQPYTVAFMAELLRLQPGMRVLEIGGGCGYSAAILGQLVRPGGIVYSLERLPSLAERGRRNLTACGSDEVRLRAADGSEGLPEHAPYDAIVIAAAAVHIPPRLQHQLGEHGRLLLPLQPPGHHAAEMTLIERRGDSFISSSHGLFQFVPLIFP</sequence>
<dbReference type="EMBL" id="CP003282">
    <property type="protein sequence ID" value="AFG37886.1"/>
    <property type="molecule type" value="Genomic_DNA"/>
</dbReference>
<accession>H9UK43</accession>
<evidence type="ECO:0000256" key="7">
    <source>
        <dbReference type="HAMAP-Rule" id="MF_00090"/>
    </source>
</evidence>
<dbReference type="KEGG" id="sfc:Spiaf_1829"/>
<evidence type="ECO:0000256" key="5">
    <source>
        <dbReference type="ARBA" id="ARBA00022679"/>
    </source>
</evidence>
<dbReference type="PANTHER" id="PTHR11579">
    <property type="entry name" value="PROTEIN-L-ISOASPARTATE O-METHYLTRANSFERASE"/>
    <property type="match status" value="1"/>
</dbReference>
<dbReference type="GO" id="GO:0004719">
    <property type="term" value="F:protein-L-isoaspartate (D-aspartate) O-methyltransferase activity"/>
    <property type="evidence" value="ECO:0007669"/>
    <property type="project" value="UniProtKB-UniRule"/>
</dbReference>
<dbReference type="PROSITE" id="PS01279">
    <property type="entry name" value="PCMT"/>
    <property type="match status" value="1"/>
</dbReference>
<dbReference type="GO" id="GO:0030091">
    <property type="term" value="P:protein repair"/>
    <property type="evidence" value="ECO:0007669"/>
    <property type="project" value="UniProtKB-UniRule"/>
</dbReference>
<dbReference type="AlphaFoldDB" id="H9UK43"/>
<keyword evidence="6 7" id="KW-0949">S-adenosyl-L-methionine</keyword>
<dbReference type="SUPFAM" id="SSF53335">
    <property type="entry name" value="S-adenosyl-L-methionine-dependent methyltransferases"/>
    <property type="match status" value="1"/>
</dbReference>
<dbReference type="Gene3D" id="3.40.50.150">
    <property type="entry name" value="Vaccinia Virus protein VP39"/>
    <property type="match status" value="1"/>
</dbReference>
<evidence type="ECO:0000256" key="2">
    <source>
        <dbReference type="ARBA" id="ARBA00005369"/>
    </source>
</evidence>
<dbReference type="CDD" id="cd02440">
    <property type="entry name" value="AdoMet_MTases"/>
    <property type="match status" value="1"/>
</dbReference>
<keyword evidence="3 7" id="KW-0963">Cytoplasm</keyword>
<keyword evidence="9" id="KW-1185">Reference proteome</keyword>
<comment type="function">
    <text evidence="7">Catalyzes the methyl esterification of L-isoaspartyl residues in peptides and proteins that result from spontaneous decomposition of normal L-aspartyl and L-asparaginyl residues. It plays a role in the repair and/or degradation of damaged proteins.</text>
</comment>
<evidence type="ECO:0000256" key="4">
    <source>
        <dbReference type="ARBA" id="ARBA00022603"/>
    </source>
</evidence>
<dbReference type="OrthoDB" id="9772751at2"/>
<dbReference type="STRING" id="889378.Spiaf_1829"/>
<gene>
    <name evidence="7" type="primary">pcm</name>
    <name evidence="8" type="ordered locus">Spiaf_1829</name>
</gene>
<name>H9UK43_SPIAZ</name>
<feature type="active site" evidence="7">
    <location>
        <position position="64"/>
    </location>
</feature>
<keyword evidence="5 7" id="KW-0808">Transferase</keyword>
<evidence type="ECO:0000313" key="9">
    <source>
        <dbReference type="Proteomes" id="UP000007383"/>
    </source>
</evidence>
<dbReference type="RefSeq" id="WP_014455869.1">
    <property type="nucleotide sequence ID" value="NC_017098.1"/>
</dbReference>
<comment type="catalytic activity">
    <reaction evidence="7">
        <text>[protein]-L-isoaspartate + S-adenosyl-L-methionine = [protein]-L-isoaspartate alpha-methyl ester + S-adenosyl-L-homocysteine</text>
        <dbReference type="Rhea" id="RHEA:12705"/>
        <dbReference type="Rhea" id="RHEA-COMP:12143"/>
        <dbReference type="Rhea" id="RHEA-COMP:12144"/>
        <dbReference type="ChEBI" id="CHEBI:57856"/>
        <dbReference type="ChEBI" id="CHEBI:59789"/>
        <dbReference type="ChEBI" id="CHEBI:90596"/>
        <dbReference type="ChEBI" id="CHEBI:90598"/>
        <dbReference type="EC" id="2.1.1.77"/>
    </reaction>
</comment>
<dbReference type="Proteomes" id="UP000007383">
    <property type="component" value="Chromosome"/>
</dbReference>
<dbReference type="InterPro" id="IPR029063">
    <property type="entry name" value="SAM-dependent_MTases_sf"/>
</dbReference>
<evidence type="ECO:0000256" key="1">
    <source>
        <dbReference type="ARBA" id="ARBA00004496"/>
    </source>
</evidence>
<dbReference type="NCBIfam" id="NF001453">
    <property type="entry name" value="PRK00312.1"/>
    <property type="match status" value="1"/>
</dbReference>
<keyword evidence="4 7" id="KW-0489">Methyltransferase</keyword>
<dbReference type="eggNOG" id="COG2518">
    <property type="taxonomic scope" value="Bacteria"/>
</dbReference>
<dbReference type="PANTHER" id="PTHR11579:SF0">
    <property type="entry name" value="PROTEIN-L-ISOASPARTATE(D-ASPARTATE) O-METHYLTRANSFERASE"/>
    <property type="match status" value="1"/>
</dbReference>
<dbReference type="Pfam" id="PF01135">
    <property type="entry name" value="PCMT"/>
    <property type="match status" value="1"/>
</dbReference>
<evidence type="ECO:0000256" key="3">
    <source>
        <dbReference type="ARBA" id="ARBA00022490"/>
    </source>
</evidence>
<evidence type="ECO:0000256" key="6">
    <source>
        <dbReference type="ARBA" id="ARBA00022691"/>
    </source>
</evidence>
<evidence type="ECO:0000313" key="8">
    <source>
        <dbReference type="EMBL" id="AFG37886.1"/>
    </source>
</evidence>
<dbReference type="GO" id="GO:0032259">
    <property type="term" value="P:methylation"/>
    <property type="evidence" value="ECO:0007669"/>
    <property type="project" value="UniProtKB-KW"/>
</dbReference>
<dbReference type="NCBIfam" id="TIGR00080">
    <property type="entry name" value="pimt"/>
    <property type="match status" value="1"/>
</dbReference>
<proteinExistence type="inferred from homology"/>